<accession>A0A2Z6QHS6</accession>
<dbReference type="EMBL" id="BLAL01000005">
    <property type="protein sequence ID" value="GES73274.1"/>
    <property type="molecule type" value="Genomic_DNA"/>
</dbReference>
<keyword evidence="3" id="KW-1185">Reference proteome</keyword>
<dbReference type="EMBL" id="BEXD01000724">
    <property type="protein sequence ID" value="GBB89717.1"/>
    <property type="molecule type" value="Genomic_DNA"/>
</dbReference>
<proteinExistence type="predicted"/>
<dbReference type="AlphaFoldDB" id="A0A2Z6QHS6"/>
<sequence length="337" mass="38961">MDLIDLLNQYGTVIFPNLGILQKAIKDILESFQHLRKINDDDKQLVKLNRKFNELVDVRAKESLKMSGDLERVVGYFKMLTEDDITVSDLLETLLVLKDVAENRIISSKKSEEEFVDFRKSIQLINGIQPPNFLSALWQISLEVIRPGIPILSTFVLHFIVRKSSRLGKTFNLLPEKIGSIFEENAQQFNLSITNHLSSSHLSFCLAFMGFGYCFYNRKKEISKKAKDLMYAAVKGNRLTTRKNVADNKEERKKSEEKISTKLQVISTYLETLTQFWTQQFNIYELHINALKSMDGNVNIRLQKNLAAGIIEKCTEEKNNSQECYLMLKDYVYEYSV</sequence>
<evidence type="ECO:0000313" key="1">
    <source>
        <dbReference type="EMBL" id="GBB89717.1"/>
    </source>
</evidence>
<dbReference type="OrthoDB" id="2371266at2759"/>
<protein>
    <submittedName>
        <fullName evidence="1">Uncharacterized protein</fullName>
    </submittedName>
</protein>
<organism evidence="1 3">
    <name type="scientific">Rhizophagus clarus</name>
    <dbReference type="NCBI Taxonomy" id="94130"/>
    <lineage>
        <taxon>Eukaryota</taxon>
        <taxon>Fungi</taxon>
        <taxon>Fungi incertae sedis</taxon>
        <taxon>Mucoromycota</taxon>
        <taxon>Glomeromycotina</taxon>
        <taxon>Glomeromycetes</taxon>
        <taxon>Glomerales</taxon>
        <taxon>Glomeraceae</taxon>
        <taxon>Rhizophagus</taxon>
    </lineage>
</organism>
<dbReference type="Proteomes" id="UP000615446">
    <property type="component" value="Unassembled WGS sequence"/>
</dbReference>
<gene>
    <name evidence="2" type="ORF">RCL2_000081500</name>
    <name evidence="1" type="ORF">RclHR1_01650024</name>
</gene>
<name>A0A2Z6QHS6_9GLOM</name>
<evidence type="ECO:0000313" key="2">
    <source>
        <dbReference type="EMBL" id="GES73274.1"/>
    </source>
</evidence>
<reference evidence="1 3" key="1">
    <citation type="submission" date="2017-11" db="EMBL/GenBank/DDBJ databases">
        <title>The genome of Rhizophagus clarus HR1 reveals common genetic basis of auxotrophy among arbuscular mycorrhizal fungi.</title>
        <authorList>
            <person name="Kobayashi Y."/>
        </authorList>
    </citation>
    <scope>NUCLEOTIDE SEQUENCE [LARGE SCALE GENOMIC DNA]</scope>
    <source>
        <strain evidence="1 3">HR1</strain>
    </source>
</reference>
<dbReference type="Proteomes" id="UP000247702">
    <property type="component" value="Unassembled WGS sequence"/>
</dbReference>
<evidence type="ECO:0000313" key="3">
    <source>
        <dbReference type="Proteomes" id="UP000247702"/>
    </source>
</evidence>
<reference evidence="2" key="2">
    <citation type="submission" date="2019-10" db="EMBL/GenBank/DDBJ databases">
        <title>Conservation and host-specific expression of non-tandemly repeated heterogenous ribosome RNA gene in arbuscular mycorrhizal fungi.</title>
        <authorList>
            <person name="Maeda T."/>
            <person name="Kobayashi Y."/>
            <person name="Nakagawa T."/>
            <person name="Ezawa T."/>
            <person name="Yamaguchi K."/>
            <person name="Bino T."/>
            <person name="Nishimoto Y."/>
            <person name="Shigenobu S."/>
            <person name="Kawaguchi M."/>
        </authorList>
    </citation>
    <scope>NUCLEOTIDE SEQUENCE</scope>
    <source>
        <strain evidence="2">HR1</strain>
    </source>
</reference>
<comment type="caution">
    <text evidence="1">The sequence shown here is derived from an EMBL/GenBank/DDBJ whole genome shotgun (WGS) entry which is preliminary data.</text>
</comment>